<comment type="subcellular location">
    <subcellularLocation>
        <location evidence="1">Nucleus</location>
    </subcellularLocation>
    <subcellularLocation>
        <location evidence="1">Chromosome</location>
    </subcellularLocation>
</comment>
<comment type="similarity">
    <text evidence="1">Belongs to the peptidase M24 family. SPT16 subfamily.</text>
</comment>
<dbReference type="InterPro" id="IPR040258">
    <property type="entry name" value="Spt16"/>
</dbReference>
<dbReference type="GO" id="GO:0006260">
    <property type="term" value="P:DNA replication"/>
    <property type="evidence" value="ECO:0007669"/>
    <property type="project" value="UniProtKB-KW"/>
</dbReference>
<gene>
    <name evidence="3" type="ORF">LOD99_7524</name>
</gene>
<evidence type="ECO:0000259" key="2">
    <source>
        <dbReference type="Pfam" id="PF24824"/>
    </source>
</evidence>
<dbReference type="AlphaFoldDB" id="A0AAV7JVQ0"/>
<name>A0AAV7JVQ0_9METZ</name>
<protein>
    <recommendedName>
        <fullName evidence="1">FACT complex subunit</fullName>
    </recommendedName>
</protein>
<keyword evidence="1" id="KW-0227">DNA damage</keyword>
<dbReference type="GO" id="GO:0035101">
    <property type="term" value="C:FACT complex"/>
    <property type="evidence" value="ECO:0007669"/>
    <property type="project" value="UniProtKB-UniRule"/>
</dbReference>
<evidence type="ECO:0000313" key="4">
    <source>
        <dbReference type="Proteomes" id="UP001165289"/>
    </source>
</evidence>
<dbReference type="EMBL" id="JAKMXF010000299">
    <property type="protein sequence ID" value="KAI6652510.1"/>
    <property type="molecule type" value="Genomic_DNA"/>
</dbReference>
<dbReference type="Pfam" id="PF24824">
    <property type="entry name" value="PH_SPT16"/>
    <property type="match status" value="1"/>
</dbReference>
<keyword evidence="1" id="KW-0539">Nucleus</keyword>
<comment type="caution">
    <text evidence="3">The sequence shown here is derived from an EMBL/GenBank/DDBJ whole genome shotgun (WGS) entry which is preliminary data.</text>
</comment>
<dbReference type="GO" id="GO:0031491">
    <property type="term" value="F:nucleosome binding"/>
    <property type="evidence" value="ECO:0007669"/>
    <property type="project" value="TreeGrafter"/>
</dbReference>
<comment type="function">
    <text evidence="1">Component of the FACT complex, a general chromatin factor that acts to reorganize nucleosomes. The FACT complex is involved in multiple processes that require DNA as a template such as mRNA elongation, DNA replication and DNA repair. During transcription elongation the FACT complex acts as a histone chaperone that both destabilizes and restores nucleosomal structure. It facilitates the passage of RNA polymerase II and transcription by promoting the dissociation of one histone H2A-H2B dimer from the nucleosome, then subsequently promotes the reestablishment of the nucleosome following the passage of RNA polymerase II.</text>
</comment>
<feature type="domain" description="FACT complex subunit SPT16 PH-like" evidence="2">
    <location>
        <begin position="19"/>
        <end position="143"/>
    </location>
</feature>
<keyword evidence="1" id="KW-0805">Transcription regulation</keyword>
<organism evidence="3 4">
    <name type="scientific">Oopsacas minuta</name>
    <dbReference type="NCBI Taxonomy" id="111878"/>
    <lineage>
        <taxon>Eukaryota</taxon>
        <taxon>Metazoa</taxon>
        <taxon>Porifera</taxon>
        <taxon>Hexactinellida</taxon>
        <taxon>Hexasterophora</taxon>
        <taxon>Lyssacinosida</taxon>
        <taxon>Leucopsacidae</taxon>
        <taxon>Oopsacas</taxon>
    </lineage>
</organism>
<dbReference type="GO" id="GO:0006281">
    <property type="term" value="P:DNA repair"/>
    <property type="evidence" value="ECO:0007669"/>
    <property type="project" value="UniProtKB-UniRule"/>
</dbReference>
<dbReference type="InterPro" id="IPR056595">
    <property type="entry name" value="Fact-SPT16_PH"/>
</dbReference>
<keyword evidence="1" id="KW-0804">Transcription</keyword>
<accession>A0AAV7JVQ0</accession>
<dbReference type="Gene3D" id="2.30.29.150">
    <property type="match status" value="1"/>
</dbReference>
<proteinExistence type="inferred from homology"/>
<reference evidence="3 4" key="1">
    <citation type="journal article" date="2023" name="BMC Biol.">
        <title>The compact genome of the sponge Oopsacas minuta (Hexactinellida) is lacking key metazoan core genes.</title>
        <authorList>
            <person name="Santini S."/>
            <person name="Schenkelaars Q."/>
            <person name="Jourda C."/>
            <person name="Duchesne M."/>
            <person name="Belahbib H."/>
            <person name="Rocher C."/>
            <person name="Selva M."/>
            <person name="Riesgo A."/>
            <person name="Vervoort M."/>
            <person name="Leys S.P."/>
            <person name="Kodjabachian L."/>
            <person name="Le Bivic A."/>
            <person name="Borchiellini C."/>
            <person name="Claverie J.M."/>
            <person name="Renard E."/>
        </authorList>
    </citation>
    <scope>NUCLEOTIDE SEQUENCE [LARGE SCALE GENOMIC DNA]</scope>
    <source>
        <strain evidence="3">SPO-2</strain>
    </source>
</reference>
<dbReference type="Proteomes" id="UP001165289">
    <property type="component" value="Unassembled WGS sequence"/>
</dbReference>
<keyword evidence="1" id="KW-0158">Chromosome</keyword>
<evidence type="ECO:0000313" key="3">
    <source>
        <dbReference type="EMBL" id="KAI6652510.1"/>
    </source>
</evidence>
<keyword evidence="1" id="KW-0235">DNA replication</keyword>
<evidence type="ECO:0000256" key="1">
    <source>
        <dbReference type="RuleBase" id="RU367052"/>
    </source>
</evidence>
<sequence>MEGIVKQEALILQTKGIVPRLKDLYIRPTVDTKKLQGTIEAHTNGFRYTSRAGTKLDILYSNIKHAFFQPSKGEMVVIIHFHLKHPILIGKKKNTDVQVFAEVGEGMSDLHRAHYMHDRDDELAEQMEREERMKMDALFNNFRYVVIIKPYNDSFYMNLSNILHS</sequence>
<dbReference type="PANTHER" id="PTHR13980:SF15">
    <property type="entry name" value="FACT COMPLEX SUBUNIT SPT16"/>
    <property type="match status" value="1"/>
</dbReference>
<keyword evidence="4" id="KW-1185">Reference proteome</keyword>
<comment type="subunit">
    <text evidence="1">Component of the FACT complex.</text>
</comment>
<dbReference type="PANTHER" id="PTHR13980">
    <property type="entry name" value="CDC68 RELATED"/>
    <property type="match status" value="1"/>
</dbReference>
<keyword evidence="1" id="KW-0234">DNA repair</keyword>
<dbReference type="GO" id="GO:0006368">
    <property type="term" value="P:transcription elongation by RNA polymerase II"/>
    <property type="evidence" value="ECO:0007669"/>
    <property type="project" value="TreeGrafter"/>
</dbReference>